<gene>
    <name evidence="2" type="ORF">TPAB3V08_LOCUS16352</name>
</gene>
<name>A0ABN7PQI8_TIMPD</name>
<evidence type="ECO:0000313" key="2">
    <source>
        <dbReference type="EMBL" id="CAG2069410.1"/>
    </source>
</evidence>
<keyword evidence="3" id="KW-1185">Reference proteome</keyword>
<evidence type="ECO:0000313" key="3">
    <source>
        <dbReference type="Proteomes" id="UP001153148"/>
    </source>
</evidence>
<reference evidence="2" key="1">
    <citation type="submission" date="2021-03" db="EMBL/GenBank/DDBJ databases">
        <authorList>
            <person name="Tran Van P."/>
        </authorList>
    </citation>
    <scope>NUCLEOTIDE SEQUENCE</scope>
</reference>
<proteinExistence type="predicted"/>
<sequence length="125" mass="13682">RWPPRLATCLGHSLPNLLRGLAPRPRASLDLTRSLTRASACSTRTKPLLVWQRVPVSRLARTLRLIRAASLGRSRQEPLDLVSQHLAPTPPLVLVPPVLRCSTSHSSSLPQGSPSTRRAPPTPAW</sequence>
<comment type="caution">
    <text evidence="2">The sequence shown here is derived from an EMBL/GenBank/DDBJ whole genome shotgun (WGS) entry which is preliminary data.</text>
</comment>
<organism evidence="2 3">
    <name type="scientific">Timema podura</name>
    <name type="common">Walking stick</name>
    <dbReference type="NCBI Taxonomy" id="61482"/>
    <lineage>
        <taxon>Eukaryota</taxon>
        <taxon>Metazoa</taxon>
        <taxon>Ecdysozoa</taxon>
        <taxon>Arthropoda</taxon>
        <taxon>Hexapoda</taxon>
        <taxon>Insecta</taxon>
        <taxon>Pterygota</taxon>
        <taxon>Neoptera</taxon>
        <taxon>Polyneoptera</taxon>
        <taxon>Phasmatodea</taxon>
        <taxon>Timematodea</taxon>
        <taxon>Timematoidea</taxon>
        <taxon>Timematidae</taxon>
        <taxon>Timema</taxon>
    </lineage>
</organism>
<feature type="non-terminal residue" evidence="2">
    <location>
        <position position="125"/>
    </location>
</feature>
<feature type="compositionally biased region" description="Low complexity" evidence="1">
    <location>
        <begin position="102"/>
        <end position="116"/>
    </location>
</feature>
<evidence type="ECO:0000256" key="1">
    <source>
        <dbReference type="SAM" id="MobiDB-lite"/>
    </source>
</evidence>
<feature type="non-terminal residue" evidence="2">
    <location>
        <position position="1"/>
    </location>
</feature>
<protein>
    <submittedName>
        <fullName evidence="2">Uncharacterized protein</fullName>
    </submittedName>
</protein>
<dbReference type="Proteomes" id="UP001153148">
    <property type="component" value="Unassembled WGS sequence"/>
</dbReference>
<feature type="region of interest" description="Disordered" evidence="1">
    <location>
        <begin position="102"/>
        <end position="125"/>
    </location>
</feature>
<accession>A0ABN7PQI8</accession>
<dbReference type="EMBL" id="CAJPIN010137031">
    <property type="protein sequence ID" value="CAG2069410.1"/>
    <property type="molecule type" value="Genomic_DNA"/>
</dbReference>